<sequence length="122" mass="13522">MHDGLAGAIIVGVIFYGIVSIVKTITDYQLRRKLISLGHVDQKSTEILSQTRNSHLDSLKWGLIILFGGIGFIIISIPIINIDSPLPFGIMSVCIALGFLLYFFIAQRMTEKVAHKNEVYSS</sequence>
<dbReference type="EMBL" id="CP120682">
    <property type="protein sequence ID" value="WKN34749.1"/>
    <property type="molecule type" value="Genomic_DNA"/>
</dbReference>
<feature type="transmembrane region" description="Helical" evidence="1">
    <location>
        <begin position="86"/>
        <end position="106"/>
    </location>
</feature>
<dbReference type="AlphaFoldDB" id="A0AA49JEV6"/>
<feature type="transmembrane region" description="Helical" evidence="1">
    <location>
        <begin position="6"/>
        <end position="26"/>
    </location>
</feature>
<reference evidence="2" key="2">
    <citation type="journal article" date="2024" name="Antonie Van Leeuwenhoek">
        <title>Roseihalotalea indica gen. nov., sp. nov., a halophilic Bacteroidetes from mesopelagic Southwest Indian Ocean with higher carbohydrate metabolic potential.</title>
        <authorList>
            <person name="Chen B."/>
            <person name="Zhang M."/>
            <person name="Lin D."/>
            <person name="Ye J."/>
            <person name="Tang K."/>
        </authorList>
    </citation>
    <scope>NUCLEOTIDE SEQUENCE</scope>
    <source>
        <strain evidence="2">TK19036</strain>
    </source>
</reference>
<gene>
    <name evidence="2" type="ORF">K4G66_20450</name>
</gene>
<keyword evidence="1" id="KW-0472">Membrane</keyword>
<name>A0AA49JEV6_9BACT</name>
<organism evidence="2">
    <name type="scientific">Roseihalotalea indica</name>
    <dbReference type="NCBI Taxonomy" id="2867963"/>
    <lineage>
        <taxon>Bacteria</taxon>
        <taxon>Pseudomonadati</taxon>
        <taxon>Bacteroidota</taxon>
        <taxon>Cytophagia</taxon>
        <taxon>Cytophagales</taxon>
        <taxon>Catalimonadaceae</taxon>
        <taxon>Roseihalotalea</taxon>
    </lineage>
</organism>
<evidence type="ECO:0000256" key="1">
    <source>
        <dbReference type="SAM" id="Phobius"/>
    </source>
</evidence>
<feature type="transmembrane region" description="Helical" evidence="1">
    <location>
        <begin position="61"/>
        <end position="80"/>
    </location>
</feature>
<protein>
    <submittedName>
        <fullName evidence="2">Uncharacterized protein</fullName>
    </submittedName>
</protein>
<accession>A0AA49JEV6</accession>
<proteinExistence type="predicted"/>
<reference evidence="2" key="1">
    <citation type="journal article" date="2023" name="Comput. Struct. Biotechnol. J.">
        <title>Discovery of a novel marine Bacteroidetes with a rich repertoire of carbohydrate-active enzymes.</title>
        <authorList>
            <person name="Chen B."/>
            <person name="Liu G."/>
            <person name="Chen Q."/>
            <person name="Wang H."/>
            <person name="Liu L."/>
            <person name="Tang K."/>
        </authorList>
    </citation>
    <scope>NUCLEOTIDE SEQUENCE</scope>
    <source>
        <strain evidence="2">TK19036</strain>
    </source>
</reference>
<keyword evidence="1" id="KW-1133">Transmembrane helix</keyword>
<keyword evidence="1" id="KW-0812">Transmembrane</keyword>
<evidence type="ECO:0000313" key="2">
    <source>
        <dbReference type="EMBL" id="WKN34749.1"/>
    </source>
</evidence>